<dbReference type="InterPro" id="IPR012310">
    <property type="entry name" value="DNA_ligase_ATP-dep_cent"/>
</dbReference>
<feature type="domain" description="ATP-dependent DNA ligase family profile" evidence="15">
    <location>
        <begin position="352"/>
        <end position="482"/>
    </location>
</feature>
<evidence type="ECO:0000256" key="12">
    <source>
        <dbReference type="ARBA" id="ARBA00023306"/>
    </source>
</evidence>
<reference evidence="17" key="1">
    <citation type="journal article" date="2023" name="Mar. Drugs">
        <title>Gemmata algarum, a Novel Planctomycete Isolated from an Algal Mat, Displays Antimicrobial Activity.</title>
        <authorList>
            <person name="Kumar G."/>
            <person name="Kallscheuer N."/>
            <person name="Kashif M."/>
            <person name="Ahamad S."/>
            <person name="Jagadeeshwari U."/>
            <person name="Pannikurungottu S."/>
            <person name="Haufschild T."/>
            <person name="Kabuu M."/>
            <person name="Sasikala C."/>
            <person name="Jogler C."/>
            <person name="Ramana C."/>
        </authorList>
    </citation>
    <scope>NUCLEOTIDE SEQUENCE [LARGE SCALE GENOMIC DNA]</scope>
    <source>
        <strain evidence="17">JC673</strain>
    </source>
</reference>
<evidence type="ECO:0000256" key="1">
    <source>
        <dbReference type="ARBA" id="ARBA00012727"/>
    </source>
</evidence>
<accession>A0ABU5EV29</accession>
<evidence type="ECO:0000256" key="5">
    <source>
        <dbReference type="ARBA" id="ARBA00022723"/>
    </source>
</evidence>
<dbReference type="EC" id="6.5.1.1" evidence="1"/>
<keyword evidence="8" id="KW-0067">ATP-binding</keyword>
<dbReference type="Gene3D" id="3.30.470.30">
    <property type="entry name" value="DNA ligase/mRNA capping enzyme"/>
    <property type="match status" value="2"/>
</dbReference>
<dbReference type="PROSITE" id="PS00697">
    <property type="entry name" value="DNA_LIGASE_A1"/>
    <property type="match status" value="1"/>
</dbReference>
<keyword evidence="2 16" id="KW-0436">Ligase</keyword>
<dbReference type="RefSeq" id="WP_320685970.1">
    <property type="nucleotide sequence ID" value="NZ_JAXBLV010000088.1"/>
</dbReference>
<evidence type="ECO:0000256" key="7">
    <source>
        <dbReference type="ARBA" id="ARBA00022763"/>
    </source>
</evidence>
<sequence length="582" mass="63811">MKAFADLYAALDGTTRTAEKTAAMARYFAAAPPADAAWAVYFLSGRKPRQAVPSKRLRLWARELAGVPEWLFDDCYHHVGDVAETIALLLPPAAAASTRPLADWVEDRLLPLRAMDEPDQRAAAVAAWGELDERQRFVWNKLITGEFRVGVSQLLVVRALAQVSGLPTDTVSHRLMGAWEPTPAFYTALVAPDSGDADVSRPYPFFLAHPLEGEPAALGSPDEWQAEWKWDGIRAQVVRRGGRSFVWSRGEELVTDRYPELAALAAALPDGTVIDGEILPWKRQQGVAGKPAGGSPERKQEGVAGEPAGGSPERKQEGVAGEPAGGSPEFGGTVLPFGELQKRIGRKTLSKKLLEDVPAVLMAYDLVEEAGADLRERPLSERRARLEALAARAPHPALRLSPRLAFDSWESLAVERQGSRARGVEGMMLKRRAAPYRVGRVRGDWWKWKVEPFAVDAVLIYAQSGHGKRSGLYTDYTFGVWDGGALVPFAKAYSGLTDAEIRKVDAFIRANTLEKFGPVRTVKPELVFELGFEGIQASSRHKSGVAVRFPRMLRWRTDKKPEEADTLDRVKGLLNVSPEGGA</sequence>
<dbReference type="Pfam" id="PF04679">
    <property type="entry name" value="DNA_ligase_A_C"/>
    <property type="match status" value="1"/>
</dbReference>
<keyword evidence="4" id="KW-0235">DNA replication</keyword>
<dbReference type="PROSITE" id="PS50160">
    <property type="entry name" value="DNA_LIGASE_A3"/>
    <property type="match status" value="1"/>
</dbReference>
<dbReference type="InterPro" id="IPR012308">
    <property type="entry name" value="DNA_ligase_ATP-dep_N"/>
</dbReference>
<feature type="region of interest" description="Disordered" evidence="14">
    <location>
        <begin position="284"/>
        <end position="333"/>
    </location>
</feature>
<evidence type="ECO:0000256" key="4">
    <source>
        <dbReference type="ARBA" id="ARBA00022705"/>
    </source>
</evidence>
<dbReference type="Pfam" id="PF04675">
    <property type="entry name" value="DNA_ligase_A_N"/>
    <property type="match status" value="1"/>
</dbReference>
<dbReference type="InterPro" id="IPR012309">
    <property type="entry name" value="DNA_ligase_ATP-dep_C"/>
</dbReference>
<dbReference type="InterPro" id="IPR016059">
    <property type="entry name" value="DNA_ligase_ATP-dep_CS"/>
</dbReference>
<keyword evidence="6" id="KW-0547">Nucleotide-binding</keyword>
<dbReference type="Gene3D" id="2.40.50.140">
    <property type="entry name" value="Nucleic acid-binding proteins"/>
    <property type="match status" value="1"/>
</dbReference>
<dbReference type="SUPFAM" id="SSF50249">
    <property type="entry name" value="Nucleic acid-binding proteins"/>
    <property type="match status" value="1"/>
</dbReference>
<keyword evidence="5" id="KW-0479">Metal-binding</keyword>
<dbReference type="InterPro" id="IPR026333">
    <property type="entry name" value="ATP_dep_DNA_lig_pp_1105_fam"/>
</dbReference>
<evidence type="ECO:0000256" key="14">
    <source>
        <dbReference type="SAM" id="MobiDB-lite"/>
    </source>
</evidence>
<keyword evidence="10" id="KW-0233">DNA recombination</keyword>
<dbReference type="GO" id="GO:0003910">
    <property type="term" value="F:DNA ligase (ATP) activity"/>
    <property type="evidence" value="ECO:0007669"/>
    <property type="project" value="UniProtKB-EC"/>
</dbReference>
<dbReference type="PANTHER" id="PTHR45674">
    <property type="entry name" value="DNA LIGASE 1/3 FAMILY MEMBER"/>
    <property type="match status" value="1"/>
</dbReference>
<dbReference type="NCBIfam" id="NF006701">
    <property type="entry name" value="PRK09247.1"/>
    <property type="match status" value="1"/>
</dbReference>
<keyword evidence="17" id="KW-1185">Reference proteome</keyword>
<evidence type="ECO:0000256" key="8">
    <source>
        <dbReference type="ARBA" id="ARBA00022840"/>
    </source>
</evidence>
<comment type="catalytic activity">
    <reaction evidence="13">
        <text>ATP + (deoxyribonucleotide)n-3'-hydroxyl + 5'-phospho-(deoxyribonucleotide)m = (deoxyribonucleotide)n+m + AMP + diphosphate.</text>
        <dbReference type="EC" id="6.5.1.1"/>
    </reaction>
</comment>
<dbReference type="CDD" id="cd07897">
    <property type="entry name" value="Adenylation_DNA_ligase_Bac1"/>
    <property type="match status" value="1"/>
</dbReference>
<evidence type="ECO:0000256" key="3">
    <source>
        <dbReference type="ARBA" id="ARBA00022618"/>
    </source>
</evidence>
<dbReference type="Pfam" id="PF01068">
    <property type="entry name" value="DNA_ligase_A_M"/>
    <property type="match status" value="2"/>
</dbReference>
<evidence type="ECO:0000256" key="6">
    <source>
        <dbReference type="ARBA" id="ARBA00022741"/>
    </source>
</evidence>
<keyword evidence="7" id="KW-0227">DNA damage</keyword>
<organism evidence="16 17">
    <name type="scientific">Gemmata algarum</name>
    <dbReference type="NCBI Taxonomy" id="2975278"/>
    <lineage>
        <taxon>Bacteria</taxon>
        <taxon>Pseudomonadati</taxon>
        <taxon>Planctomycetota</taxon>
        <taxon>Planctomycetia</taxon>
        <taxon>Gemmatales</taxon>
        <taxon>Gemmataceae</taxon>
        <taxon>Gemmata</taxon>
    </lineage>
</organism>
<dbReference type="InterPro" id="IPR050191">
    <property type="entry name" value="ATP-dep_DNA_ligase"/>
</dbReference>
<dbReference type="NCBIfam" id="TIGR04120">
    <property type="entry name" value="DNA_lig_bact"/>
    <property type="match status" value="1"/>
</dbReference>
<dbReference type="InterPro" id="IPR012340">
    <property type="entry name" value="NA-bd_OB-fold"/>
</dbReference>
<keyword evidence="3" id="KW-0132">Cell division</keyword>
<proteinExistence type="predicted"/>
<evidence type="ECO:0000256" key="10">
    <source>
        <dbReference type="ARBA" id="ARBA00023172"/>
    </source>
</evidence>
<dbReference type="InterPro" id="IPR036599">
    <property type="entry name" value="DNA_ligase_N_sf"/>
</dbReference>
<dbReference type="PANTHER" id="PTHR45674:SF13">
    <property type="entry name" value="DNA LIGASE-RELATED"/>
    <property type="match status" value="1"/>
</dbReference>
<keyword evidence="11" id="KW-0234">DNA repair</keyword>
<evidence type="ECO:0000256" key="9">
    <source>
        <dbReference type="ARBA" id="ARBA00022842"/>
    </source>
</evidence>
<evidence type="ECO:0000259" key="15">
    <source>
        <dbReference type="PROSITE" id="PS50160"/>
    </source>
</evidence>
<evidence type="ECO:0000256" key="13">
    <source>
        <dbReference type="ARBA" id="ARBA00034003"/>
    </source>
</evidence>
<evidence type="ECO:0000256" key="2">
    <source>
        <dbReference type="ARBA" id="ARBA00022598"/>
    </source>
</evidence>
<dbReference type="Proteomes" id="UP001272242">
    <property type="component" value="Unassembled WGS sequence"/>
</dbReference>
<dbReference type="SUPFAM" id="SSF56091">
    <property type="entry name" value="DNA ligase/mRNA capping enzyme, catalytic domain"/>
    <property type="match status" value="1"/>
</dbReference>
<protein>
    <recommendedName>
        <fullName evidence="1">DNA ligase (ATP)</fullName>
        <ecNumber evidence="1">6.5.1.1</ecNumber>
    </recommendedName>
</protein>
<dbReference type="Gene3D" id="1.10.3260.10">
    <property type="entry name" value="DNA ligase, ATP-dependent, N-terminal domain"/>
    <property type="match status" value="1"/>
</dbReference>
<keyword evidence="12" id="KW-0131">Cell cycle</keyword>
<comment type="caution">
    <text evidence="16">The sequence shown here is derived from an EMBL/GenBank/DDBJ whole genome shotgun (WGS) entry which is preliminary data.</text>
</comment>
<name>A0ABU5EV29_9BACT</name>
<evidence type="ECO:0000256" key="11">
    <source>
        <dbReference type="ARBA" id="ARBA00023204"/>
    </source>
</evidence>
<evidence type="ECO:0000313" key="17">
    <source>
        <dbReference type="Proteomes" id="UP001272242"/>
    </source>
</evidence>
<keyword evidence="9" id="KW-0460">Magnesium</keyword>
<evidence type="ECO:0000313" key="16">
    <source>
        <dbReference type="EMBL" id="MDY3559158.1"/>
    </source>
</evidence>
<dbReference type="CDD" id="cd07972">
    <property type="entry name" value="OBF_DNA_ligase_Arch_LigB"/>
    <property type="match status" value="1"/>
</dbReference>
<gene>
    <name evidence="16" type="ORF">R5W23_006361</name>
</gene>
<dbReference type="EMBL" id="JAXBLV010000088">
    <property type="protein sequence ID" value="MDY3559158.1"/>
    <property type="molecule type" value="Genomic_DNA"/>
</dbReference>